<sequence length="272" mass="29388">MSFQLRLASLHELLGLGSKAFAFYTNIPRDRTGKVSVLPAQALANTEEFINLMFDLVLVIVPISVDRFSDDFELLFGGGLDNICRKTDLVIVRGQVICMSSGSWASGSRWARKVVWEVTPRLAVWNVRLLEVNSSCNGENGRLSLLPLSSGDLLFQSTWALRPSRRLHLLKWLADQPRHAPFWLRPTPAPTPTLTATAIGEAIAAAPNPTTFAGVIAAAIDSAVSADRIGKAVADALAPVLEQLVPVARPTAEPRAETPAAEGQRPRDAGCC</sequence>
<proteinExistence type="predicted"/>
<reference evidence="2 3" key="1">
    <citation type="submission" date="2023-01" db="EMBL/GenBank/DDBJ databases">
        <title>Analysis of 21 Apiospora genomes using comparative genomics revels a genus with tremendous synthesis potential of carbohydrate active enzymes and secondary metabolites.</title>
        <authorList>
            <person name="Sorensen T."/>
        </authorList>
    </citation>
    <scope>NUCLEOTIDE SEQUENCE [LARGE SCALE GENOMIC DNA]</scope>
    <source>
        <strain evidence="2 3">CBS 83171</strain>
    </source>
</reference>
<evidence type="ECO:0000313" key="2">
    <source>
        <dbReference type="EMBL" id="KAK8078398.1"/>
    </source>
</evidence>
<dbReference type="Proteomes" id="UP001446871">
    <property type="component" value="Unassembled WGS sequence"/>
</dbReference>
<evidence type="ECO:0000256" key="1">
    <source>
        <dbReference type="SAM" id="MobiDB-lite"/>
    </source>
</evidence>
<comment type="caution">
    <text evidence="2">The sequence shown here is derived from an EMBL/GenBank/DDBJ whole genome shotgun (WGS) entry which is preliminary data.</text>
</comment>
<organism evidence="2 3">
    <name type="scientific">Apiospora saccharicola</name>
    <dbReference type="NCBI Taxonomy" id="335842"/>
    <lineage>
        <taxon>Eukaryota</taxon>
        <taxon>Fungi</taxon>
        <taxon>Dikarya</taxon>
        <taxon>Ascomycota</taxon>
        <taxon>Pezizomycotina</taxon>
        <taxon>Sordariomycetes</taxon>
        <taxon>Xylariomycetidae</taxon>
        <taxon>Amphisphaeriales</taxon>
        <taxon>Apiosporaceae</taxon>
        <taxon>Apiospora</taxon>
    </lineage>
</organism>
<feature type="compositionally biased region" description="Low complexity" evidence="1">
    <location>
        <begin position="249"/>
        <end position="262"/>
    </location>
</feature>
<keyword evidence="3" id="KW-1185">Reference proteome</keyword>
<feature type="region of interest" description="Disordered" evidence="1">
    <location>
        <begin position="249"/>
        <end position="272"/>
    </location>
</feature>
<name>A0ABR1W4M3_9PEZI</name>
<accession>A0ABR1W4M3</accession>
<dbReference type="EMBL" id="JAQQWM010000002">
    <property type="protein sequence ID" value="KAK8078398.1"/>
    <property type="molecule type" value="Genomic_DNA"/>
</dbReference>
<gene>
    <name evidence="2" type="ORF">PG996_004568</name>
</gene>
<protein>
    <submittedName>
        <fullName evidence="2">Uncharacterized protein</fullName>
    </submittedName>
</protein>
<evidence type="ECO:0000313" key="3">
    <source>
        <dbReference type="Proteomes" id="UP001446871"/>
    </source>
</evidence>